<evidence type="ECO:0008006" key="3">
    <source>
        <dbReference type="Google" id="ProtNLM"/>
    </source>
</evidence>
<dbReference type="Gene3D" id="3.40.50.1820">
    <property type="entry name" value="alpha/beta hydrolase"/>
    <property type="match status" value="1"/>
</dbReference>
<dbReference type="AlphaFoldDB" id="A0AAD8P418"/>
<evidence type="ECO:0000313" key="1">
    <source>
        <dbReference type="EMBL" id="KAK1431222.1"/>
    </source>
</evidence>
<name>A0AAD8P418_TARER</name>
<proteinExistence type="predicted"/>
<dbReference type="InterPro" id="IPR029058">
    <property type="entry name" value="AB_hydrolase_fold"/>
</dbReference>
<keyword evidence="2" id="KW-1185">Reference proteome</keyword>
<reference evidence="1" key="1">
    <citation type="journal article" date="2023" name="bioRxiv">
        <title>Improved chromosome-level genome assembly for marigold (Tagetes erecta).</title>
        <authorList>
            <person name="Jiang F."/>
            <person name="Yuan L."/>
            <person name="Wang S."/>
            <person name="Wang H."/>
            <person name="Xu D."/>
            <person name="Wang A."/>
            <person name="Fan W."/>
        </authorList>
    </citation>
    <scope>NUCLEOTIDE SEQUENCE</scope>
    <source>
        <strain evidence="1">WSJ</strain>
        <tissue evidence="1">Leaf</tissue>
    </source>
</reference>
<gene>
    <name evidence="1" type="ORF">QVD17_14523</name>
</gene>
<comment type="caution">
    <text evidence="1">The sequence shown here is derived from an EMBL/GenBank/DDBJ whole genome shotgun (WGS) entry which is preliminary data.</text>
</comment>
<dbReference type="PANTHER" id="PTHR23024:SF632">
    <property type="entry name" value="2-HYDROXYISOFLAVANONE DEHYDRATASE-LIKE"/>
    <property type="match status" value="1"/>
</dbReference>
<dbReference type="EMBL" id="JAUHHV010000003">
    <property type="protein sequence ID" value="KAK1431222.1"/>
    <property type="molecule type" value="Genomic_DNA"/>
</dbReference>
<evidence type="ECO:0000313" key="2">
    <source>
        <dbReference type="Proteomes" id="UP001229421"/>
    </source>
</evidence>
<dbReference type="PANTHER" id="PTHR23024">
    <property type="entry name" value="ARYLACETAMIDE DEACETYLASE"/>
    <property type="match status" value="1"/>
</dbReference>
<sequence length="185" mass="20659">MPLVSQTPAVAISIGYRLAPEHPLPCTPRLLGCVPVDRLSRVRSAGANLAHYIAVQAGINNSSLGCLRVLIVVAEKDRLKPRGIEYKEALEESKWEGKVEFMENVGEDHCFHVFDQSSENAKELYHTMISFIKQNVSEQHDVHQTIDQLRELADLVSSLLLVTRFLSHLFIKGGDACTKKYFSGL</sequence>
<organism evidence="1 2">
    <name type="scientific">Tagetes erecta</name>
    <name type="common">African marigold</name>
    <dbReference type="NCBI Taxonomy" id="13708"/>
    <lineage>
        <taxon>Eukaryota</taxon>
        <taxon>Viridiplantae</taxon>
        <taxon>Streptophyta</taxon>
        <taxon>Embryophyta</taxon>
        <taxon>Tracheophyta</taxon>
        <taxon>Spermatophyta</taxon>
        <taxon>Magnoliopsida</taxon>
        <taxon>eudicotyledons</taxon>
        <taxon>Gunneridae</taxon>
        <taxon>Pentapetalae</taxon>
        <taxon>asterids</taxon>
        <taxon>campanulids</taxon>
        <taxon>Asterales</taxon>
        <taxon>Asteraceae</taxon>
        <taxon>Asteroideae</taxon>
        <taxon>Heliantheae alliance</taxon>
        <taxon>Tageteae</taxon>
        <taxon>Tagetes</taxon>
    </lineage>
</organism>
<dbReference type="Proteomes" id="UP001229421">
    <property type="component" value="Unassembled WGS sequence"/>
</dbReference>
<accession>A0AAD8P418</accession>
<protein>
    <recommendedName>
        <fullName evidence="3">Alpha/beta hydrolase fold-3 domain-containing protein</fullName>
    </recommendedName>
</protein>
<dbReference type="SUPFAM" id="SSF53474">
    <property type="entry name" value="alpha/beta-Hydrolases"/>
    <property type="match status" value="1"/>
</dbReference>
<dbReference type="InterPro" id="IPR050466">
    <property type="entry name" value="Carboxylest/Gibb_receptor"/>
</dbReference>